<keyword evidence="6" id="KW-0249">Electron transport</keyword>
<dbReference type="Pfam" id="PF06433">
    <property type="entry name" value="Me-amine-dh_H"/>
    <property type="match status" value="1"/>
</dbReference>
<comment type="similarity">
    <text evidence="2">Belongs to the aromatic amine dehydrogenase heavy chain family.</text>
</comment>
<dbReference type="EC" id="1.4.9.1" evidence="10"/>
<name>A0A7W7B107_9SPHN</name>
<dbReference type="InterPro" id="IPR011044">
    <property type="entry name" value="Quino_amine_DH_bsu"/>
</dbReference>
<feature type="chain" id="PRO_5030674912" evidence="9">
    <location>
        <begin position="22"/>
        <end position="388"/>
    </location>
</feature>
<keyword evidence="7 10" id="KW-0560">Oxidoreductase</keyword>
<evidence type="ECO:0000256" key="5">
    <source>
        <dbReference type="ARBA" id="ARBA00022764"/>
    </source>
</evidence>
<evidence type="ECO:0000256" key="8">
    <source>
        <dbReference type="PIRSR" id="PIRSR609451-50"/>
    </source>
</evidence>
<reference evidence="10 11" key="1">
    <citation type="submission" date="2020-08" db="EMBL/GenBank/DDBJ databases">
        <title>Genomic Encyclopedia of Type Strains, Phase IV (KMG-IV): sequencing the most valuable type-strain genomes for metagenomic binning, comparative biology and taxonomic classification.</title>
        <authorList>
            <person name="Goeker M."/>
        </authorList>
    </citation>
    <scope>NUCLEOTIDE SEQUENCE [LARGE SCALE GENOMIC DNA]</scope>
    <source>
        <strain evidence="10 11">DSM 17328</strain>
    </source>
</reference>
<dbReference type="GO" id="GO:0052876">
    <property type="term" value="F:methylamine dehydrogenase (amicyanin) activity"/>
    <property type="evidence" value="ECO:0007669"/>
    <property type="project" value="UniProtKB-EC"/>
</dbReference>
<evidence type="ECO:0000256" key="4">
    <source>
        <dbReference type="ARBA" id="ARBA00022729"/>
    </source>
</evidence>
<accession>A0A7W7B107</accession>
<keyword evidence="8" id="KW-1015">Disulfide bond</keyword>
<feature type="signal peptide" evidence="9">
    <location>
        <begin position="1"/>
        <end position="21"/>
    </location>
</feature>
<dbReference type="Gene3D" id="2.130.10.10">
    <property type="entry name" value="YVTN repeat-like/Quinoprotein amine dehydrogenase"/>
    <property type="match status" value="1"/>
</dbReference>
<dbReference type="EMBL" id="JACHNZ010000004">
    <property type="protein sequence ID" value="MBB4630992.1"/>
    <property type="molecule type" value="Genomic_DNA"/>
</dbReference>
<dbReference type="GO" id="GO:0030058">
    <property type="term" value="F:aliphatic amine dehydrogenase activity"/>
    <property type="evidence" value="ECO:0007669"/>
    <property type="project" value="InterPro"/>
</dbReference>
<dbReference type="InterPro" id="IPR009451">
    <property type="entry name" value="Metamine_DH_Hvc"/>
</dbReference>
<dbReference type="SUPFAM" id="SSF50969">
    <property type="entry name" value="YVTN repeat-like/Quinoprotein amine dehydrogenase"/>
    <property type="match status" value="1"/>
</dbReference>
<organism evidence="10 11">
    <name type="scientific">Sphingosinicella soli</name>
    <dbReference type="NCBI Taxonomy" id="333708"/>
    <lineage>
        <taxon>Bacteria</taxon>
        <taxon>Pseudomonadati</taxon>
        <taxon>Pseudomonadota</taxon>
        <taxon>Alphaproteobacteria</taxon>
        <taxon>Sphingomonadales</taxon>
        <taxon>Sphingosinicellaceae</taxon>
        <taxon>Sphingosinicella</taxon>
    </lineage>
</organism>
<evidence type="ECO:0000256" key="9">
    <source>
        <dbReference type="SAM" id="SignalP"/>
    </source>
</evidence>
<dbReference type="AlphaFoldDB" id="A0A7W7B107"/>
<dbReference type="Proteomes" id="UP000566324">
    <property type="component" value="Unassembled WGS sequence"/>
</dbReference>
<evidence type="ECO:0000313" key="10">
    <source>
        <dbReference type="EMBL" id="MBB4630992.1"/>
    </source>
</evidence>
<evidence type="ECO:0000256" key="1">
    <source>
        <dbReference type="ARBA" id="ARBA00004418"/>
    </source>
</evidence>
<evidence type="ECO:0000256" key="2">
    <source>
        <dbReference type="ARBA" id="ARBA00010548"/>
    </source>
</evidence>
<dbReference type="RefSeq" id="WP_184064866.1">
    <property type="nucleotide sequence ID" value="NZ_JACHNZ010000004.1"/>
</dbReference>
<keyword evidence="4 9" id="KW-0732">Signal</keyword>
<comment type="subcellular location">
    <subcellularLocation>
        <location evidence="1">Periplasm</location>
    </subcellularLocation>
</comment>
<keyword evidence="5" id="KW-0574">Periplasm</keyword>
<evidence type="ECO:0000256" key="7">
    <source>
        <dbReference type="ARBA" id="ARBA00023002"/>
    </source>
</evidence>
<feature type="disulfide bond" evidence="8">
    <location>
        <begin position="186"/>
        <end position="201"/>
    </location>
</feature>
<keyword evidence="11" id="KW-1185">Reference proteome</keyword>
<evidence type="ECO:0000313" key="11">
    <source>
        <dbReference type="Proteomes" id="UP000566324"/>
    </source>
</evidence>
<evidence type="ECO:0000256" key="6">
    <source>
        <dbReference type="ARBA" id="ARBA00022982"/>
    </source>
</evidence>
<dbReference type="InterPro" id="IPR015943">
    <property type="entry name" value="WD40/YVTN_repeat-like_dom_sf"/>
</dbReference>
<gene>
    <name evidence="10" type="ORF">GGQ98_000597</name>
</gene>
<comment type="caution">
    <text evidence="10">The sequence shown here is derived from an EMBL/GenBank/DDBJ whole genome shotgun (WGS) entry which is preliminary data.</text>
</comment>
<dbReference type="GO" id="GO:0042597">
    <property type="term" value="C:periplasmic space"/>
    <property type="evidence" value="ECO:0007669"/>
    <property type="project" value="UniProtKB-SubCell"/>
</dbReference>
<evidence type="ECO:0000256" key="3">
    <source>
        <dbReference type="ARBA" id="ARBA00022448"/>
    </source>
</evidence>
<keyword evidence="3" id="KW-0813">Transport</keyword>
<protein>
    <submittedName>
        <fullName evidence="10">Methylamine dehydrogenase heavy chain</fullName>
        <ecNumber evidence="10">1.4.9.1</ecNumber>
    </submittedName>
</protein>
<sequence length="388" mass="41368">MSRRAGLLAATLLFAASDAQAQQAFPQPLAEEPIPVVETLPERYPDSFVFVHDLHFKSIPDGRAALVDVSSPVSSVKGQIPVAQFGTLLPSTTGSEIYAGETFLSRLTRGERTDVVSIWDKATLAHKGEIVLPGGKRGMFVTLKNAMQFTNGEKWMLVFNFTPGSSVTVIDLEARTILGDIDLPGCMLTYPTGARGFTSLCADGTMMTVLLDEVGKAKSTTATRAVNDIDNDPWFMMPAMAGRTAWFVSFKGRLHGFDLSGDKPRDLGGFAMVPGDAAKGWRPGGWQVTSADAAGHVYVLMDPNGAAGSHKNGGTEVWVADTAKKAVARKITMQNHTLSIEVTAGAKPYLVASRPDGNLDVYDANSGTFLHTVAQAVNDPMTMTAAGK</sequence>
<proteinExistence type="inferred from homology"/>